<protein>
    <submittedName>
        <fullName evidence="4">Diguanylate cyclase (GGDEF) domain-containing protein</fullName>
    </submittedName>
</protein>
<dbReference type="CDD" id="cd01949">
    <property type="entry name" value="GGDEF"/>
    <property type="match status" value="1"/>
</dbReference>
<proteinExistence type="predicted"/>
<dbReference type="InterPro" id="IPR029787">
    <property type="entry name" value="Nucleotide_cyclase"/>
</dbReference>
<dbReference type="NCBIfam" id="TIGR00254">
    <property type="entry name" value="GGDEF"/>
    <property type="match status" value="1"/>
</dbReference>
<reference evidence="5" key="1">
    <citation type="submission" date="2017-06" db="EMBL/GenBank/DDBJ databases">
        <authorList>
            <person name="Varghese N."/>
            <person name="Submissions S."/>
        </authorList>
    </citation>
    <scope>NUCLEOTIDE SEQUENCE [LARGE SCALE GENOMIC DNA]</scope>
    <source>
        <strain evidence="5">DSM 45423</strain>
    </source>
</reference>
<feature type="domain" description="GGDEF" evidence="3">
    <location>
        <begin position="353"/>
        <end position="484"/>
    </location>
</feature>
<dbReference type="Gene3D" id="3.30.70.270">
    <property type="match status" value="1"/>
</dbReference>
<feature type="domain" description="EAL" evidence="2">
    <location>
        <begin position="492"/>
        <end position="744"/>
    </location>
</feature>
<dbReference type="Gene3D" id="3.20.20.450">
    <property type="entry name" value="EAL domain"/>
    <property type="match status" value="1"/>
</dbReference>
<feature type="transmembrane region" description="Helical" evidence="1">
    <location>
        <begin position="146"/>
        <end position="167"/>
    </location>
</feature>
<dbReference type="SMART" id="SM00052">
    <property type="entry name" value="EAL"/>
    <property type="match status" value="1"/>
</dbReference>
<keyword evidence="1" id="KW-0472">Membrane</keyword>
<dbReference type="RefSeq" id="WP_089406289.1">
    <property type="nucleotide sequence ID" value="NZ_FZOH01000014.1"/>
</dbReference>
<dbReference type="InterPro" id="IPR052155">
    <property type="entry name" value="Biofilm_reg_signaling"/>
</dbReference>
<keyword evidence="1" id="KW-0812">Transmembrane</keyword>
<dbReference type="SUPFAM" id="SSF141868">
    <property type="entry name" value="EAL domain-like"/>
    <property type="match status" value="1"/>
</dbReference>
<evidence type="ECO:0000313" key="4">
    <source>
        <dbReference type="EMBL" id="SNT01638.1"/>
    </source>
</evidence>
<feature type="transmembrane region" description="Helical" evidence="1">
    <location>
        <begin position="47"/>
        <end position="63"/>
    </location>
</feature>
<dbReference type="InterPro" id="IPR043128">
    <property type="entry name" value="Rev_trsase/Diguanyl_cyclase"/>
</dbReference>
<accession>A0A239J811</accession>
<dbReference type="SUPFAM" id="SSF55073">
    <property type="entry name" value="Nucleotide cyclase"/>
    <property type="match status" value="1"/>
</dbReference>
<dbReference type="CDD" id="cd01948">
    <property type="entry name" value="EAL"/>
    <property type="match status" value="1"/>
</dbReference>
<dbReference type="SMART" id="SM00267">
    <property type="entry name" value="GGDEF"/>
    <property type="match status" value="1"/>
</dbReference>
<feature type="transmembrane region" description="Helical" evidence="1">
    <location>
        <begin position="112"/>
        <end position="134"/>
    </location>
</feature>
<dbReference type="AlphaFoldDB" id="A0A239J811"/>
<dbReference type="PANTHER" id="PTHR44757">
    <property type="entry name" value="DIGUANYLATE CYCLASE DGCP"/>
    <property type="match status" value="1"/>
</dbReference>
<dbReference type="PANTHER" id="PTHR44757:SF2">
    <property type="entry name" value="BIOFILM ARCHITECTURE MAINTENANCE PROTEIN MBAA"/>
    <property type="match status" value="1"/>
</dbReference>
<dbReference type="EMBL" id="FZOH01000014">
    <property type="protein sequence ID" value="SNT01638.1"/>
    <property type="molecule type" value="Genomic_DNA"/>
</dbReference>
<dbReference type="InterPro" id="IPR001633">
    <property type="entry name" value="EAL_dom"/>
</dbReference>
<dbReference type="FunFam" id="3.30.70.270:FF:000001">
    <property type="entry name" value="Diguanylate cyclase domain protein"/>
    <property type="match status" value="1"/>
</dbReference>
<evidence type="ECO:0000259" key="2">
    <source>
        <dbReference type="PROSITE" id="PS50883"/>
    </source>
</evidence>
<dbReference type="PROSITE" id="PS50887">
    <property type="entry name" value="GGDEF"/>
    <property type="match status" value="1"/>
</dbReference>
<evidence type="ECO:0000313" key="5">
    <source>
        <dbReference type="Proteomes" id="UP000198386"/>
    </source>
</evidence>
<feature type="transmembrane region" description="Helical" evidence="1">
    <location>
        <begin position="75"/>
        <end position="106"/>
    </location>
</feature>
<dbReference type="PROSITE" id="PS50883">
    <property type="entry name" value="EAL"/>
    <property type="match status" value="1"/>
</dbReference>
<dbReference type="OrthoDB" id="23692at2"/>
<dbReference type="Pfam" id="PF00563">
    <property type="entry name" value="EAL"/>
    <property type="match status" value="1"/>
</dbReference>
<dbReference type="InterPro" id="IPR035919">
    <property type="entry name" value="EAL_sf"/>
</dbReference>
<evidence type="ECO:0000259" key="3">
    <source>
        <dbReference type="PROSITE" id="PS50887"/>
    </source>
</evidence>
<evidence type="ECO:0000256" key="1">
    <source>
        <dbReference type="SAM" id="Phobius"/>
    </source>
</evidence>
<dbReference type="Pfam" id="PF00990">
    <property type="entry name" value="GGDEF"/>
    <property type="match status" value="1"/>
</dbReference>
<name>A0A239J811_9ACTN</name>
<dbReference type="Proteomes" id="UP000198386">
    <property type="component" value="Unassembled WGS sequence"/>
</dbReference>
<organism evidence="4 5">
    <name type="scientific">Geodermatophilus saharensis</name>
    <dbReference type="NCBI Taxonomy" id="1137994"/>
    <lineage>
        <taxon>Bacteria</taxon>
        <taxon>Bacillati</taxon>
        <taxon>Actinomycetota</taxon>
        <taxon>Actinomycetes</taxon>
        <taxon>Geodermatophilales</taxon>
        <taxon>Geodermatophilaceae</taxon>
        <taxon>Geodermatophilus</taxon>
    </lineage>
</organism>
<keyword evidence="1" id="KW-1133">Transmembrane helix</keyword>
<keyword evidence="5" id="KW-1185">Reference proteome</keyword>
<sequence>MTALLHDALGRGGPSLVRRTRALFLLLALASLAVAVAGSLPGSPAPAAGLLLASAVVMVLAWVHRYRHGDEVTRLCWLECLAAAAFLLACSYPVTGVGVLMALVWFRALYGTTLHVACYGIGMSAAVAVAVLLWDRVPWHTGAVPAAVLAAALPGVVLTTVVARHLAVGVVERDRAHRCGTVLAELAADLLAADDLDHVVEAGWRALGDLCRVVPGGRAVAVGTGDLVVGRVGEFASVPEVLAVPGTAVLSGSPVEDPAVLDAVAGTPARWWAFPHRGLPGRFYLGAPGGLPDDVVAAAARLRDKMALAISSVTRQQELVVQASTDPLTGLPNRTAFTAALAETVAALRPDGEPAWMLFVDLDDFKTVNDNRGHGTGDRLLRAIAGRLSASIRDGDLFARLGGDEFAVLLPRASEQTAVDVAERLVELSGVPVELDGRPAQVGASVGIACARPGLTAEQVVQHADLAMYAAKRHGKGRVHRFTPDLLAADDDATLAAELRVALAEGQLEVLYQPIVATADGRCTAVEALVRWRHPERGLLSPATFLGVAEARGLIVPVGAHVLARACTDVASWYDAGHPVAVHVNASAAQLSAPGAVADVIRNLVEHGLAADRLVIEVTESSALDTPAVRAALQELDALGVRIAIDDFGTGYAALTALRELPVDVVKIDKSFVTGAATSVADEAVVYAIVEMAHRLGLETVAEGVETPEQEHFAGAVGATSVQGYLHGRPMTAADLTAWLAARSPVPVG</sequence>
<dbReference type="InterPro" id="IPR000160">
    <property type="entry name" value="GGDEF_dom"/>
</dbReference>
<gene>
    <name evidence="4" type="ORF">SAMN04488107_4656</name>
</gene>